<feature type="transmembrane region" description="Helical" evidence="1">
    <location>
        <begin position="41"/>
        <end position="60"/>
    </location>
</feature>
<proteinExistence type="predicted"/>
<protein>
    <submittedName>
        <fullName evidence="2">Uncharacterized protein DUF4239</fullName>
    </submittedName>
</protein>
<dbReference type="EMBL" id="QQBB01000004">
    <property type="protein sequence ID" value="RDI59102.1"/>
    <property type="molecule type" value="Genomic_DNA"/>
</dbReference>
<organism evidence="2 3">
    <name type="scientific">Microvirga subterranea</name>
    <dbReference type="NCBI Taxonomy" id="186651"/>
    <lineage>
        <taxon>Bacteria</taxon>
        <taxon>Pseudomonadati</taxon>
        <taxon>Pseudomonadota</taxon>
        <taxon>Alphaproteobacteria</taxon>
        <taxon>Hyphomicrobiales</taxon>
        <taxon>Methylobacteriaceae</taxon>
        <taxon>Microvirga</taxon>
    </lineage>
</organism>
<reference evidence="2 3" key="1">
    <citation type="submission" date="2018-07" db="EMBL/GenBank/DDBJ databases">
        <title>Genomic Encyclopedia of Type Strains, Phase IV (KMG-IV): sequencing the most valuable type-strain genomes for metagenomic binning, comparative biology and taxonomic classification.</title>
        <authorList>
            <person name="Goeker M."/>
        </authorList>
    </citation>
    <scope>NUCLEOTIDE SEQUENCE [LARGE SCALE GENOMIC DNA]</scope>
    <source>
        <strain evidence="2 3">DSM 14364</strain>
    </source>
</reference>
<accession>A0A370HKK0</accession>
<dbReference type="AlphaFoldDB" id="A0A370HKK0"/>
<evidence type="ECO:0000313" key="3">
    <source>
        <dbReference type="Proteomes" id="UP000254925"/>
    </source>
</evidence>
<feature type="transmembrane region" description="Helical" evidence="1">
    <location>
        <begin position="180"/>
        <end position="199"/>
    </location>
</feature>
<keyword evidence="3" id="KW-1185">Reference proteome</keyword>
<dbReference type="OrthoDB" id="4760162at2"/>
<evidence type="ECO:0000313" key="2">
    <source>
        <dbReference type="EMBL" id="RDI59102.1"/>
    </source>
</evidence>
<name>A0A370HKK0_9HYPH</name>
<dbReference type="Pfam" id="PF14023">
    <property type="entry name" value="Bestrophin-like"/>
    <property type="match status" value="1"/>
</dbReference>
<keyword evidence="1" id="KW-0812">Transmembrane</keyword>
<dbReference type="RefSeq" id="WP_114770015.1">
    <property type="nucleotide sequence ID" value="NZ_QQBB01000004.1"/>
</dbReference>
<gene>
    <name evidence="2" type="ORF">DES45_10413</name>
</gene>
<dbReference type="Proteomes" id="UP000254925">
    <property type="component" value="Unassembled WGS sequence"/>
</dbReference>
<comment type="caution">
    <text evidence="2">The sequence shown here is derived from an EMBL/GenBank/DDBJ whole genome shotgun (WGS) entry which is preliminary data.</text>
</comment>
<dbReference type="InterPro" id="IPR025333">
    <property type="entry name" value="DUF4239"/>
</dbReference>
<sequence>MGSVLASLFTFIAVFCGAMIGIVLSGRLPAHHMSPETRTAVSVSMAVVGTLSALVIGLMISTASTAFNERTNAIEALAVDIVKLDRALLRIGSDAASIRKELRNYAEAKVEELSSPPKVGDLSISKLANLETISDQVVALQPHDDRGRQIQEQALQLLGAIADARWLLVEKSGVTMPAPFLLLVIFWLTLLFASFGLFAPNNGTVIAILFLCAMAISGGIFMILELGAPTRGLVRASVAPLHYALDTITTAD</sequence>
<evidence type="ECO:0000256" key="1">
    <source>
        <dbReference type="SAM" id="Phobius"/>
    </source>
</evidence>
<feature type="transmembrane region" description="Helical" evidence="1">
    <location>
        <begin position="205"/>
        <end position="224"/>
    </location>
</feature>
<keyword evidence="1" id="KW-0472">Membrane</keyword>
<keyword evidence="1" id="KW-1133">Transmembrane helix</keyword>